<reference evidence="1 2" key="1">
    <citation type="submission" date="2017-04" db="EMBL/GenBank/DDBJ databases">
        <title>The Characteristic of a Fine Plant Growth-Promoting Rhizobacteria Bacillus mycoides Gnyt1 and its Whole Genome Sequencing Analysis.</title>
        <authorList>
            <person name="Li J.H."/>
            <person name="Yao T."/>
        </authorList>
    </citation>
    <scope>NUCLEOTIDE SEQUENCE [LARGE SCALE GENOMIC DNA]</scope>
    <source>
        <strain evidence="1 2">Gnyt1</strain>
        <plasmid evidence="2">Plasmid unnamed5</plasmid>
    </source>
</reference>
<sequence length="60" mass="7341">MNKNKHEQNYIRIYTLRDKTEKSIKVQPWRSFKEEMRVLGITEYDIFQVQLVKSPNNNKI</sequence>
<dbReference type="AlphaFoldDB" id="A0A1W6AJL2"/>
<accession>A0A1W6AJL2</accession>
<keyword evidence="1" id="KW-0614">Plasmid</keyword>
<proteinExistence type="predicted"/>
<dbReference type="EMBL" id="CP020748">
    <property type="protein sequence ID" value="ARJ25941.1"/>
    <property type="molecule type" value="Genomic_DNA"/>
</dbReference>
<evidence type="ECO:0000313" key="2">
    <source>
        <dbReference type="Proteomes" id="UP000192932"/>
    </source>
</evidence>
<dbReference type="Proteomes" id="UP000192932">
    <property type="component" value="Plasmid unnamed5"/>
</dbReference>
<geneLocation type="plasmid" evidence="1 2">
    <name>unnamed5</name>
</geneLocation>
<organism evidence="1 2">
    <name type="scientific">Bacillus mycoides</name>
    <dbReference type="NCBI Taxonomy" id="1405"/>
    <lineage>
        <taxon>Bacteria</taxon>
        <taxon>Bacillati</taxon>
        <taxon>Bacillota</taxon>
        <taxon>Bacilli</taxon>
        <taxon>Bacillales</taxon>
        <taxon>Bacillaceae</taxon>
        <taxon>Bacillus</taxon>
        <taxon>Bacillus cereus group</taxon>
    </lineage>
</organism>
<evidence type="ECO:0000313" key="1">
    <source>
        <dbReference type="EMBL" id="ARJ25941.1"/>
    </source>
</evidence>
<dbReference type="RefSeq" id="WP_085313627.1">
    <property type="nucleotide sequence ID" value="NZ_CP020748.1"/>
</dbReference>
<gene>
    <name evidence="1" type="ORF">B7492_33445</name>
</gene>
<protein>
    <submittedName>
        <fullName evidence="1">Uncharacterized protein</fullName>
    </submittedName>
</protein>
<name>A0A1W6AJL2_BACMY</name>